<evidence type="ECO:0000313" key="1">
    <source>
        <dbReference type="EMBL" id="POW09619.1"/>
    </source>
</evidence>
<gene>
    <name evidence="1" type="ORF">PSTT_06639</name>
</gene>
<sequence>MMDCTSRGWMADPPYSLKSRELTKSHEEAEEEKLPYQRTPPRLDAVDNFNGLVASFEPRTASTERNLLECADFETTPSSLYRVQRFSFVSTVYMKASPFCLCSMRAEKQRTSAKLAEYDISLPPSKRPSNSYPTSATFGKYYGSAKPSWRRRAHRNRGWRRTPCRGSSGSNPLDDPLEYLRALRLAGTHSQFLQSRYLEVLVPIQDILDTLPDRQLLLIIVSFVEMDAHIILLRDGPAFMTDRRIEPLSERLQAEADENLQDFIRTYPERYMTFHYQVLNEYTTLLIQYGAPEEKSQAMDVLLQLLVNVDGSELGSDNSAIDACSSAKMNTYPLITS</sequence>
<dbReference type="AlphaFoldDB" id="A0A2S4VJF9"/>
<evidence type="ECO:0000313" key="2">
    <source>
        <dbReference type="Proteomes" id="UP000239156"/>
    </source>
</evidence>
<dbReference type="VEuPathDB" id="FungiDB:PSTT_06639"/>
<comment type="caution">
    <text evidence="1">The sequence shown here is derived from an EMBL/GenBank/DDBJ whole genome shotgun (WGS) entry which is preliminary data.</text>
</comment>
<reference evidence="1" key="1">
    <citation type="submission" date="2017-12" db="EMBL/GenBank/DDBJ databases">
        <title>Gene loss provides genomic basis for host adaptation in cereal stripe rust fungi.</title>
        <authorList>
            <person name="Xia C."/>
        </authorList>
    </citation>
    <scope>NUCLEOTIDE SEQUENCE [LARGE SCALE GENOMIC DNA]</scope>
    <source>
        <strain evidence="1">93-210</strain>
    </source>
</reference>
<organism evidence="1 2">
    <name type="scientific">Puccinia striiformis</name>
    <dbReference type="NCBI Taxonomy" id="27350"/>
    <lineage>
        <taxon>Eukaryota</taxon>
        <taxon>Fungi</taxon>
        <taxon>Dikarya</taxon>
        <taxon>Basidiomycota</taxon>
        <taxon>Pucciniomycotina</taxon>
        <taxon>Pucciniomycetes</taxon>
        <taxon>Pucciniales</taxon>
        <taxon>Pucciniaceae</taxon>
        <taxon>Puccinia</taxon>
    </lineage>
</organism>
<keyword evidence="2" id="KW-1185">Reference proteome</keyword>
<protein>
    <submittedName>
        <fullName evidence="1">Uncharacterized protein</fullName>
    </submittedName>
</protein>
<dbReference type="EMBL" id="PKSL01000053">
    <property type="protein sequence ID" value="POW09619.1"/>
    <property type="molecule type" value="Genomic_DNA"/>
</dbReference>
<name>A0A2S4VJF9_9BASI</name>
<dbReference type="Proteomes" id="UP000239156">
    <property type="component" value="Unassembled WGS sequence"/>
</dbReference>
<proteinExistence type="predicted"/>
<accession>A0A2S4VJF9</accession>
<dbReference type="VEuPathDB" id="FungiDB:PSHT_13343"/>